<proteinExistence type="predicted"/>
<keyword evidence="1" id="KW-0472">Membrane</keyword>
<protein>
    <recommendedName>
        <fullName evidence="2">DUF6533 domain-containing protein</fullName>
    </recommendedName>
</protein>
<evidence type="ECO:0000313" key="3">
    <source>
        <dbReference type="EMBL" id="THH00540.1"/>
    </source>
</evidence>
<reference evidence="3 4" key="1">
    <citation type="submission" date="2019-02" db="EMBL/GenBank/DDBJ databases">
        <title>Genome sequencing of the rare red list fungi Phlebia centrifuga.</title>
        <authorList>
            <person name="Buettner E."/>
            <person name="Kellner H."/>
        </authorList>
    </citation>
    <scope>NUCLEOTIDE SEQUENCE [LARGE SCALE GENOMIC DNA]</scope>
    <source>
        <strain evidence="3 4">DSM 108282</strain>
    </source>
</reference>
<organism evidence="3 4">
    <name type="scientific">Hermanssonia centrifuga</name>
    <dbReference type="NCBI Taxonomy" id="98765"/>
    <lineage>
        <taxon>Eukaryota</taxon>
        <taxon>Fungi</taxon>
        <taxon>Dikarya</taxon>
        <taxon>Basidiomycota</taxon>
        <taxon>Agaricomycotina</taxon>
        <taxon>Agaricomycetes</taxon>
        <taxon>Polyporales</taxon>
        <taxon>Meruliaceae</taxon>
        <taxon>Hermanssonia</taxon>
    </lineage>
</organism>
<keyword evidence="1" id="KW-0812">Transmembrane</keyword>
<comment type="caution">
    <text evidence="3">The sequence shown here is derived from an EMBL/GenBank/DDBJ whole genome shotgun (WGS) entry which is preliminary data.</text>
</comment>
<sequence length="83" mass="9333">MSQTDTPTSDTASQYQGIVLETDFIYALTAVITYEYVVTFGQEVEAMWLRKWTGATWLFLVNRYMMIAGAVIAAAPYTADTYV</sequence>
<accession>A0A4S4KU56</accession>
<dbReference type="EMBL" id="SGPJ01000047">
    <property type="protein sequence ID" value="THH00540.1"/>
    <property type="molecule type" value="Genomic_DNA"/>
</dbReference>
<evidence type="ECO:0000256" key="1">
    <source>
        <dbReference type="SAM" id="Phobius"/>
    </source>
</evidence>
<keyword evidence="4" id="KW-1185">Reference proteome</keyword>
<feature type="transmembrane region" description="Helical" evidence="1">
    <location>
        <begin position="57"/>
        <end position="79"/>
    </location>
</feature>
<keyword evidence="1" id="KW-1133">Transmembrane helix</keyword>
<dbReference type="Pfam" id="PF20151">
    <property type="entry name" value="DUF6533"/>
    <property type="match status" value="1"/>
</dbReference>
<name>A0A4S4KU56_9APHY</name>
<evidence type="ECO:0000313" key="4">
    <source>
        <dbReference type="Proteomes" id="UP000309038"/>
    </source>
</evidence>
<evidence type="ECO:0000259" key="2">
    <source>
        <dbReference type="Pfam" id="PF20151"/>
    </source>
</evidence>
<dbReference type="Proteomes" id="UP000309038">
    <property type="component" value="Unassembled WGS sequence"/>
</dbReference>
<feature type="domain" description="DUF6533" evidence="2">
    <location>
        <begin position="26"/>
        <end position="68"/>
    </location>
</feature>
<gene>
    <name evidence="3" type="ORF">EW026_g2019</name>
</gene>
<dbReference type="AlphaFoldDB" id="A0A4S4KU56"/>
<dbReference type="InterPro" id="IPR045340">
    <property type="entry name" value="DUF6533"/>
</dbReference>